<dbReference type="HOGENOM" id="CLU_072872_0_0_1"/>
<gene>
    <name evidence="2" type="ORF">PILCRDRAFT_11124</name>
</gene>
<evidence type="ECO:0000256" key="1">
    <source>
        <dbReference type="SAM" id="MobiDB-lite"/>
    </source>
</evidence>
<dbReference type="OrthoDB" id="2692435at2759"/>
<organism evidence="2 3">
    <name type="scientific">Piloderma croceum (strain F 1598)</name>
    <dbReference type="NCBI Taxonomy" id="765440"/>
    <lineage>
        <taxon>Eukaryota</taxon>
        <taxon>Fungi</taxon>
        <taxon>Dikarya</taxon>
        <taxon>Basidiomycota</taxon>
        <taxon>Agaricomycotina</taxon>
        <taxon>Agaricomycetes</taxon>
        <taxon>Agaricomycetidae</taxon>
        <taxon>Atheliales</taxon>
        <taxon>Atheliaceae</taxon>
        <taxon>Piloderma</taxon>
    </lineage>
</organism>
<dbReference type="AlphaFoldDB" id="A0A0C3AWL7"/>
<accession>A0A0C3AWL7</accession>
<protein>
    <recommendedName>
        <fullName evidence="4">CCHC-type domain-containing protein</fullName>
    </recommendedName>
</protein>
<proteinExistence type="predicted"/>
<dbReference type="STRING" id="765440.A0A0C3AWL7"/>
<dbReference type="Proteomes" id="UP000054166">
    <property type="component" value="Unassembled WGS sequence"/>
</dbReference>
<feature type="region of interest" description="Disordered" evidence="1">
    <location>
        <begin position="257"/>
        <end position="324"/>
    </location>
</feature>
<feature type="compositionally biased region" description="Basic and acidic residues" evidence="1">
    <location>
        <begin position="315"/>
        <end position="324"/>
    </location>
</feature>
<dbReference type="EMBL" id="KN833016">
    <property type="protein sequence ID" value="KIM78408.1"/>
    <property type="molecule type" value="Genomic_DNA"/>
</dbReference>
<evidence type="ECO:0008006" key="4">
    <source>
        <dbReference type="Google" id="ProtNLM"/>
    </source>
</evidence>
<evidence type="ECO:0000313" key="3">
    <source>
        <dbReference type="Proteomes" id="UP000054166"/>
    </source>
</evidence>
<dbReference type="InParanoid" id="A0A0C3AWL7"/>
<name>A0A0C3AWL7_PILCF</name>
<keyword evidence="3" id="KW-1185">Reference proteome</keyword>
<dbReference type="Pfam" id="PF14223">
    <property type="entry name" value="Retrotran_gag_2"/>
    <property type="match status" value="1"/>
</dbReference>
<reference evidence="2 3" key="1">
    <citation type="submission" date="2014-04" db="EMBL/GenBank/DDBJ databases">
        <authorList>
            <consortium name="DOE Joint Genome Institute"/>
            <person name="Kuo A."/>
            <person name="Tarkka M."/>
            <person name="Buscot F."/>
            <person name="Kohler A."/>
            <person name="Nagy L.G."/>
            <person name="Floudas D."/>
            <person name="Copeland A."/>
            <person name="Barry K.W."/>
            <person name="Cichocki N."/>
            <person name="Veneault-Fourrey C."/>
            <person name="LaButti K."/>
            <person name="Lindquist E.A."/>
            <person name="Lipzen A."/>
            <person name="Lundell T."/>
            <person name="Morin E."/>
            <person name="Murat C."/>
            <person name="Sun H."/>
            <person name="Tunlid A."/>
            <person name="Henrissat B."/>
            <person name="Grigoriev I.V."/>
            <person name="Hibbett D.S."/>
            <person name="Martin F."/>
            <person name="Nordberg H.P."/>
            <person name="Cantor M.N."/>
            <person name="Hua S.X."/>
        </authorList>
    </citation>
    <scope>NUCLEOTIDE SEQUENCE [LARGE SCALE GENOMIC DNA]</scope>
    <source>
        <strain evidence="2 3">F 1598</strain>
    </source>
</reference>
<reference evidence="3" key="2">
    <citation type="submission" date="2015-01" db="EMBL/GenBank/DDBJ databases">
        <title>Evolutionary Origins and Diversification of the Mycorrhizal Mutualists.</title>
        <authorList>
            <consortium name="DOE Joint Genome Institute"/>
            <consortium name="Mycorrhizal Genomics Consortium"/>
            <person name="Kohler A."/>
            <person name="Kuo A."/>
            <person name="Nagy L.G."/>
            <person name="Floudas D."/>
            <person name="Copeland A."/>
            <person name="Barry K.W."/>
            <person name="Cichocki N."/>
            <person name="Veneault-Fourrey C."/>
            <person name="LaButti K."/>
            <person name="Lindquist E.A."/>
            <person name="Lipzen A."/>
            <person name="Lundell T."/>
            <person name="Morin E."/>
            <person name="Murat C."/>
            <person name="Riley R."/>
            <person name="Ohm R."/>
            <person name="Sun H."/>
            <person name="Tunlid A."/>
            <person name="Henrissat B."/>
            <person name="Grigoriev I.V."/>
            <person name="Hibbett D.S."/>
            <person name="Martin F."/>
        </authorList>
    </citation>
    <scope>NUCLEOTIDE SEQUENCE [LARGE SCALE GENOMIC DNA]</scope>
    <source>
        <strain evidence="3">F 1598</strain>
    </source>
</reference>
<evidence type="ECO:0000313" key="2">
    <source>
        <dbReference type="EMBL" id="KIM78408.1"/>
    </source>
</evidence>
<sequence length="352" mass="39093">MSNFTFNSNSDSTNLAVPKLCDNRNNWSNYKPHIQKAMGSKGLWRHVQGTAIAPKLYAIVNGIPVLPDGKSEATEEQVEVKETRIIKFDKQEYLAQHVILSTTSTCLGAKIKDMKAAKEMWDAIKVDAITKSTLYLLDTEDQLASMKLSNSDDPKTHLAELKQHFQLMLQCHNNLIQMGSTLSDSRFNTIIMSSLPESYRPTLQMITAAERTSTVLGTSSLKKMKVDDLIAFFIEDAQHHVINDECTKSAESALAAHGKKWKKGKGGQGKKPEKPELDELCDNCNRPGHTKPNCWSKGGGKEEQGPRQKKSKKGEKKDESASVAEVKDEELFAFTCTSDYVTVAEALQVPKS</sequence>